<dbReference type="EMBL" id="JACTAM010000251">
    <property type="protein sequence ID" value="KAI2647589.1"/>
    <property type="molecule type" value="Genomic_DNA"/>
</dbReference>
<proteinExistence type="predicted"/>
<sequence length="121" mass="13081">MHITIQQGRSLPELKRCTTCCKDFHLLFCSSAFFHLTKLSKVRTHLASHFSRAVLHEAPTNTKLAVSANTTSNMPAPTTMTTTITAPTAIIIPAPTTTTTTMPEPETTTTTTLPTIPSGQI</sequence>
<dbReference type="Proteomes" id="UP000830375">
    <property type="component" value="Unassembled WGS sequence"/>
</dbReference>
<organism evidence="2 3">
    <name type="scientific">Labeo rohita</name>
    <name type="common">Indian major carp</name>
    <name type="synonym">Cyprinus rohita</name>
    <dbReference type="NCBI Taxonomy" id="84645"/>
    <lineage>
        <taxon>Eukaryota</taxon>
        <taxon>Metazoa</taxon>
        <taxon>Chordata</taxon>
        <taxon>Craniata</taxon>
        <taxon>Vertebrata</taxon>
        <taxon>Euteleostomi</taxon>
        <taxon>Actinopterygii</taxon>
        <taxon>Neopterygii</taxon>
        <taxon>Teleostei</taxon>
        <taxon>Ostariophysi</taxon>
        <taxon>Cypriniformes</taxon>
        <taxon>Cyprinidae</taxon>
        <taxon>Labeoninae</taxon>
        <taxon>Labeonini</taxon>
        <taxon>Labeo</taxon>
    </lineage>
</organism>
<comment type="caution">
    <text evidence="2">The sequence shown here is derived from an EMBL/GenBank/DDBJ whole genome shotgun (WGS) entry which is preliminary data.</text>
</comment>
<accession>A0ABQ8LA22</accession>
<feature type="region of interest" description="Disordered" evidence="1">
    <location>
        <begin position="96"/>
        <end position="121"/>
    </location>
</feature>
<protein>
    <submittedName>
        <fullName evidence="2">Metacaspase-3</fullName>
    </submittedName>
</protein>
<reference evidence="2 3" key="1">
    <citation type="submission" date="2022-01" db="EMBL/GenBank/DDBJ databases">
        <title>A high-quality chromosome-level genome assembly of rohu carp, Labeo rohita.</title>
        <authorList>
            <person name="Arick M.A. II"/>
            <person name="Hsu C.-Y."/>
            <person name="Magbanua Z."/>
            <person name="Pechanova O."/>
            <person name="Grover C."/>
            <person name="Miller E."/>
            <person name="Thrash A."/>
            <person name="Ezzel L."/>
            <person name="Alam S."/>
            <person name="Benzie J."/>
            <person name="Hamilton M."/>
            <person name="Karsi A."/>
            <person name="Lawrence M.L."/>
            <person name="Peterson D.G."/>
        </authorList>
    </citation>
    <scope>NUCLEOTIDE SEQUENCE [LARGE SCALE GENOMIC DNA]</scope>
    <source>
        <strain evidence="3">BAU-BD-2019</strain>
        <tissue evidence="2">Blood</tissue>
    </source>
</reference>
<evidence type="ECO:0000313" key="2">
    <source>
        <dbReference type="EMBL" id="KAI2647589.1"/>
    </source>
</evidence>
<evidence type="ECO:0000256" key="1">
    <source>
        <dbReference type="SAM" id="MobiDB-lite"/>
    </source>
</evidence>
<keyword evidence="3" id="KW-1185">Reference proteome</keyword>
<name>A0ABQ8LA22_LABRO</name>
<gene>
    <name evidence="2" type="ORF">H4Q32_024613</name>
</gene>
<evidence type="ECO:0000313" key="3">
    <source>
        <dbReference type="Proteomes" id="UP000830375"/>
    </source>
</evidence>